<dbReference type="EMBL" id="DS989865">
    <property type="protein sequence ID" value="EDX72259.1"/>
    <property type="molecule type" value="Genomic_DNA"/>
</dbReference>
<protein>
    <submittedName>
        <fullName evidence="1">Trypsin domain protein</fullName>
    </submittedName>
</protein>
<organism evidence="1 2">
    <name type="scientific">Coleofasciculus chthonoplastes PCC 7420</name>
    <dbReference type="NCBI Taxonomy" id="118168"/>
    <lineage>
        <taxon>Bacteria</taxon>
        <taxon>Bacillati</taxon>
        <taxon>Cyanobacteriota</taxon>
        <taxon>Cyanophyceae</taxon>
        <taxon>Coleofasciculales</taxon>
        <taxon>Coleofasciculaceae</taxon>
        <taxon>Coleofasciculus</taxon>
    </lineage>
</organism>
<dbReference type="OrthoDB" id="449254at2"/>
<dbReference type="PANTHER" id="PTHR43019">
    <property type="entry name" value="SERINE ENDOPROTEASE DEGS"/>
    <property type="match status" value="1"/>
</dbReference>
<sequence>MYREALISIVCVGGLFVALSTTVLNDQGANSGEFVEASFTQLSVKQLHTLAESITVKVLSGGFLGSGILIDQQGSVYTVLTNAHILRSAEPPYQIQTPDGQIYQADVPQNVSFPGHDLALLQFQSPDGRYPVASLGTSPRVGGEVFAAGFPFVDDLSQVPVIRDKQGGFVLQVGQVSLILDKALEGGYRIGYTNPVEKGMSGGPLLNNRGQVVGINGMHAEPLWGDPYIYMDGSIPEPDLREQMSHYSWGIPIDAFVQFAPPAFIPRSRNNLPSHNRGKNSDHQPDSLPYFLGIFPNLSPNLSPARREALNFPDKLSCI</sequence>
<dbReference type="eggNOG" id="COG0265">
    <property type="taxonomic scope" value="Bacteria"/>
</dbReference>
<name>B4W0K4_9CYAN</name>
<dbReference type="Pfam" id="PF13365">
    <property type="entry name" value="Trypsin_2"/>
    <property type="match status" value="1"/>
</dbReference>
<evidence type="ECO:0000313" key="1">
    <source>
        <dbReference type="EMBL" id="EDX72259.1"/>
    </source>
</evidence>
<dbReference type="STRING" id="118168.MC7420_928"/>
<reference evidence="1 2" key="1">
    <citation type="submission" date="2008-07" db="EMBL/GenBank/DDBJ databases">
        <authorList>
            <person name="Tandeau de Marsac N."/>
            <person name="Ferriera S."/>
            <person name="Johnson J."/>
            <person name="Kravitz S."/>
            <person name="Beeson K."/>
            <person name="Sutton G."/>
            <person name="Rogers Y.-H."/>
            <person name="Friedman R."/>
            <person name="Frazier M."/>
            <person name="Venter J.C."/>
        </authorList>
    </citation>
    <scope>NUCLEOTIDE SEQUENCE [LARGE SCALE GENOMIC DNA]</scope>
    <source>
        <strain evidence="1 2">PCC 7420</strain>
    </source>
</reference>
<dbReference type="PANTHER" id="PTHR43019:SF23">
    <property type="entry name" value="PROTEASE DO-LIKE 5, CHLOROPLASTIC"/>
    <property type="match status" value="1"/>
</dbReference>
<dbReference type="Proteomes" id="UP000003835">
    <property type="component" value="Unassembled WGS sequence"/>
</dbReference>
<proteinExistence type="predicted"/>
<evidence type="ECO:0000313" key="2">
    <source>
        <dbReference type="Proteomes" id="UP000003835"/>
    </source>
</evidence>
<accession>B4W0K4</accession>
<dbReference type="SUPFAM" id="SSF50494">
    <property type="entry name" value="Trypsin-like serine proteases"/>
    <property type="match status" value="1"/>
</dbReference>
<dbReference type="InterPro" id="IPR043504">
    <property type="entry name" value="Peptidase_S1_PA_chymotrypsin"/>
</dbReference>
<dbReference type="Gene3D" id="2.40.10.10">
    <property type="entry name" value="Trypsin-like serine proteases"/>
    <property type="match status" value="2"/>
</dbReference>
<dbReference type="HOGENOM" id="CLU_072762_0_0_3"/>
<dbReference type="InterPro" id="IPR009003">
    <property type="entry name" value="Peptidase_S1_PA"/>
</dbReference>
<dbReference type="AlphaFoldDB" id="B4W0K4"/>
<gene>
    <name evidence="1" type="ORF">MC7420_928</name>
</gene>
<keyword evidence="2" id="KW-1185">Reference proteome</keyword>